<organism evidence="2 3">
    <name type="scientific">Zalerion maritima</name>
    <dbReference type="NCBI Taxonomy" id="339359"/>
    <lineage>
        <taxon>Eukaryota</taxon>
        <taxon>Fungi</taxon>
        <taxon>Dikarya</taxon>
        <taxon>Ascomycota</taxon>
        <taxon>Pezizomycotina</taxon>
        <taxon>Sordariomycetes</taxon>
        <taxon>Lulworthiomycetidae</taxon>
        <taxon>Lulworthiales</taxon>
        <taxon>Lulworthiaceae</taxon>
        <taxon>Zalerion</taxon>
    </lineage>
</organism>
<dbReference type="Proteomes" id="UP001201980">
    <property type="component" value="Unassembled WGS sequence"/>
</dbReference>
<keyword evidence="3" id="KW-1185">Reference proteome</keyword>
<name>A0AAD5RFS4_9PEZI</name>
<evidence type="ECO:0000256" key="1">
    <source>
        <dbReference type="SAM" id="MobiDB-lite"/>
    </source>
</evidence>
<feature type="region of interest" description="Disordered" evidence="1">
    <location>
        <begin position="1011"/>
        <end position="1087"/>
    </location>
</feature>
<reference evidence="2" key="1">
    <citation type="submission" date="2022-07" db="EMBL/GenBank/DDBJ databases">
        <title>Draft genome sequence of Zalerion maritima ATCC 34329, a (micro)plastics degrading marine fungus.</title>
        <authorList>
            <person name="Paco A."/>
            <person name="Goncalves M.F.M."/>
            <person name="Rocha-Santos T.A.P."/>
            <person name="Alves A."/>
        </authorList>
    </citation>
    <scope>NUCLEOTIDE SEQUENCE</scope>
    <source>
        <strain evidence="2">ATCC 34329</strain>
    </source>
</reference>
<feature type="region of interest" description="Disordered" evidence="1">
    <location>
        <begin position="1208"/>
        <end position="1254"/>
    </location>
</feature>
<feature type="compositionally biased region" description="Basic and acidic residues" evidence="1">
    <location>
        <begin position="1216"/>
        <end position="1233"/>
    </location>
</feature>
<protein>
    <submittedName>
        <fullName evidence="2">Uncharacterized protein</fullName>
    </submittedName>
</protein>
<sequence>MSSGPRPYSFSDINWAFIGQQPRGFQPTAGFLRNLGFQNVSDAQGDPSEPGRYADMAEDVASKATMIGERYRNIVCIWGEHYGFFMQEYEMLGGAFRKLVLQSAWKDAIADLQLDSSGGEPEDMPDHPRGYLEAFVAHLQSGKHRAIKKFVDIQSNPQSQTTSTARRNARRRGDRVAQLLGHRGWVSLEDEGQICDILFSDLNMESLSQLPQFLHFINERARCTPTDFLKHDRKFVDLYLEVSENNAAVQLRPGKAIWSNDPSELERLYMMGKLSHNEMSPQSRDSLESAEKIQTLVLADSYSPSQGFGWGAEMAYWEGNLTMDRQRFIYSFIQNIFFHLQRFRKVHPDFHNCGYLKPTERIAPDGRDRADEDWWWENWRFLTPKAHHFAGVKLGSKNPAEKKRKRMLDEEKEDYNGTTMSWKKARISKIFDELQDLEQSDPDASCNAGYDWQKSHEEAYAAYRTSTPDDWPSIAESLRQHCNMLQAQKTTMLKRRMGSMYGLVYYVDAYAQSHWRTVEDRVMDDPTLDPLQDPNPWQGERGEESWRKISSIHLIRDTAWSMQFVHHVENYVTELETLFQTESEAPSNLAKPRLVPANATSFGPASKTEASLFKLWYLLWIGMMEYRRRLFLVGRYAAMDEYTCGASLRRLFKRAKAYKAYDNIEEGTLQVKNKAELAKLTFATSWDRQEAGYYANLFEIWSNSVNFRAFGYENAVKALFTLNARLDQREDIEAEHEHEDYEPGGRAKSRVGHFADGQIQPRLDGKIRLTPSILAPHDDDLRMLRRIVEMMVFIERIVRPQVLYRELWNGQSFGDDGTKERYAGLAKEWMKNPMEVLDQIASTQTGDQHTAWTDPVLDLRTDPWIHWSEFIRNTVGDPERVPPAASKGDDGPGLDQDSETLLSLRKATRAMALSTWYKVLMDIEKRWHVADKASRPNFTLCFEKLFGIPREVLELPPQRAVDLYLSSKARESARSELPNEVLDMLGLQRRPIEWGSPATKRLRWSISPSKGQQVVGRYGPSCAHLSDGGMDGDPCPSNASERSSQLSGTNTPRTSRRLDDTTGSSPRRPLRTHGPPSIRFSSTSGKKKIRKARWPALHILEHELPFHGGPDIGHGAGQVQGEGAIEGEGAEGVEEGLVTDYQWKPPRPRIYLRGDSYDVACALFPISARWERKTPQVDLNNFFINLGFTVTISSKSCVFTPPRDLDVWKKLNRSPPDPEKGQTDDEADREAQSRKCSKHRAHGKNADHDHNGMRQFGNILTKSYGWTKDTFVLDTARRGTRLKES</sequence>
<evidence type="ECO:0000313" key="3">
    <source>
        <dbReference type="Proteomes" id="UP001201980"/>
    </source>
</evidence>
<feature type="region of interest" description="Disordered" evidence="1">
    <location>
        <begin position="875"/>
        <end position="897"/>
    </location>
</feature>
<dbReference type="EMBL" id="JAKWBI020001088">
    <property type="protein sequence ID" value="KAJ2891461.1"/>
    <property type="molecule type" value="Genomic_DNA"/>
</dbReference>
<feature type="compositionally biased region" description="Polar residues" evidence="1">
    <location>
        <begin position="1037"/>
        <end position="1053"/>
    </location>
</feature>
<accession>A0AAD5RFS4</accession>
<proteinExistence type="predicted"/>
<comment type="caution">
    <text evidence="2">The sequence shown here is derived from an EMBL/GenBank/DDBJ whole genome shotgun (WGS) entry which is preliminary data.</text>
</comment>
<gene>
    <name evidence="2" type="ORF">MKZ38_000329</name>
</gene>
<evidence type="ECO:0000313" key="2">
    <source>
        <dbReference type="EMBL" id="KAJ2891461.1"/>
    </source>
</evidence>